<dbReference type="AlphaFoldDB" id="A0A7X6RNX0"/>
<proteinExistence type="predicted"/>
<keyword evidence="2" id="KW-1185">Reference proteome</keyword>
<comment type="caution">
    <text evidence="1">The sequence shown here is derived from an EMBL/GenBank/DDBJ whole genome shotgun (WGS) entry which is preliminary data.</text>
</comment>
<dbReference type="EMBL" id="JAAXPG010000002">
    <property type="protein sequence ID" value="NKY96551.1"/>
    <property type="molecule type" value="Genomic_DNA"/>
</dbReference>
<dbReference type="RefSeq" id="WP_168443900.1">
    <property type="nucleotide sequence ID" value="NZ_JAAXPG010000002.1"/>
</dbReference>
<evidence type="ECO:0000313" key="2">
    <source>
        <dbReference type="Proteomes" id="UP000553209"/>
    </source>
</evidence>
<sequence length="143" mass="16164">MSELSPAHLHVPALPPTVFGDGHEWMENLRFGWKPVPTWGLGMWGLGEWPQVIVVHLNDKRHGVYAVATYTEGDITCQVFTDRAERNAATDEIAAKHWRLAGEGPFDLPPEGKPLLAHHRGPFTWGRYHAEKDQLPEPKEDDQ</sequence>
<reference evidence="1 2" key="1">
    <citation type="submission" date="2020-04" db="EMBL/GenBank/DDBJ databases">
        <title>MicrobeNet Type strains.</title>
        <authorList>
            <person name="Nicholson A.C."/>
        </authorList>
    </citation>
    <scope>NUCLEOTIDE SEQUENCE [LARGE SCALE GENOMIC DNA]</scope>
    <source>
        <strain evidence="1 2">ATCC 23612</strain>
    </source>
</reference>
<dbReference type="Proteomes" id="UP000553209">
    <property type="component" value="Unassembled WGS sequence"/>
</dbReference>
<accession>A0A7X6RNX0</accession>
<protein>
    <submittedName>
        <fullName evidence="1">Uncharacterized protein</fullName>
    </submittedName>
</protein>
<organism evidence="1 2">
    <name type="scientific">Nocardiopsis alborubida</name>
    <dbReference type="NCBI Taxonomy" id="146802"/>
    <lineage>
        <taxon>Bacteria</taxon>
        <taxon>Bacillati</taxon>
        <taxon>Actinomycetota</taxon>
        <taxon>Actinomycetes</taxon>
        <taxon>Streptosporangiales</taxon>
        <taxon>Nocardiopsidaceae</taxon>
        <taxon>Nocardiopsis</taxon>
    </lineage>
</organism>
<gene>
    <name evidence="1" type="ORF">HGB44_02525</name>
</gene>
<name>A0A7X6RNX0_9ACTN</name>
<evidence type="ECO:0000313" key="1">
    <source>
        <dbReference type="EMBL" id="NKY96551.1"/>
    </source>
</evidence>